<feature type="region of interest" description="Disordered" evidence="4">
    <location>
        <begin position="624"/>
        <end position="666"/>
    </location>
</feature>
<dbReference type="PANTHER" id="PTHR43531">
    <property type="entry name" value="PROTEIN ICFG"/>
    <property type="match status" value="1"/>
</dbReference>
<evidence type="ECO:0000313" key="9">
    <source>
        <dbReference type="Proteomes" id="UP001597322"/>
    </source>
</evidence>
<dbReference type="CDD" id="cd11386">
    <property type="entry name" value="MCP_signal"/>
    <property type="match status" value="1"/>
</dbReference>
<protein>
    <submittedName>
        <fullName evidence="8">Methyl-accepting chemotaxis protein</fullName>
    </submittedName>
</protein>
<organism evidence="8 9">
    <name type="scientific">Rhizobium helianthi</name>
    <dbReference type="NCBI Taxonomy" id="1132695"/>
    <lineage>
        <taxon>Bacteria</taxon>
        <taxon>Pseudomonadati</taxon>
        <taxon>Pseudomonadota</taxon>
        <taxon>Alphaproteobacteria</taxon>
        <taxon>Hyphomicrobiales</taxon>
        <taxon>Rhizobiaceae</taxon>
        <taxon>Rhizobium/Agrobacterium group</taxon>
        <taxon>Rhizobium</taxon>
    </lineage>
</organism>
<keyword evidence="5" id="KW-0472">Membrane</keyword>
<evidence type="ECO:0000256" key="4">
    <source>
        <dbReference type="SAM" id="MobiDB-lite"/>
    </source>
</evidence>
<accession>A0ABW4M0L5</accession>
<name>A0ABW4M0L5_9HYPH</name>
<dbReference type="CDD" id="cd06225">
    <property type="entry name" value="HAMP"/>
    <property type="match status" value="1"/>
</dbReference>
<dbReference type="PANTHER" id="PTHR43531:SF11">
    <property type="entry name" value="METHYL-ACCEPTING CHEMOTAXIS PROTEIN 3"/>
    <property type="match status" value="1"/>
</dbReference>
<keyword evidence="5" id="KW-1133">Transmembrane helix</keyword>
<keyword evidence="1" id="KW-0145">Chemotaxis</keyword>
<dbReference type="Gene3D" id="1.10.8.500">
    <property type="entry name" value="HAMP domain in histidine kinase"/>
    <property type="match status" value="1"/>
</dbReference>
<dbReference type="Pfam" id="PF18947">
    <property type="entry name" value="HAMP_2"/>
    <property type="match status" value="1"/>
</dbReference>
<dbReference type="InterPro" id="IPR024478">
    <property type="entry name" value="HlyB_4HB_MCP"/>
</dbReference>
<dbReference type="Pfam" id="PF00672">
    <property type="entry name" value="HAMP"/>
    <property type="match status" value="1"/>
</dbReference>
<keyword evidence="3" id="KW-0807">Transducer</keyword>
<gene>
    <name evidence="8" type="ORF">ACFSE1_04920</name>
</gene>
<dbReference type="SMART" id="SM00283">
    <property type="entry name" value="MA"/>
    <property type="match status" value="1"/>
</dbReference>
<evidence type="ECO:0000256" key="2">
    <source>
        <dbReference type="ARBA" id="ARBA00029447"/>
    </source>
</evidence>
<dbReference type="InterPro" id="IPR003660">
    <property type="entry name" value="HAMP_dom"/>
</dbReference>
<dbReference type="Pfam" id="PF12729">
    <property type="entry name" value="4HB_MCP_1"/>
    <property type="match status" value="1"/>
</dbReference>
<evidence type="ECO:0000313" key="8">
    <source>
        <dbReference type="EMBL" id="MFD1744799.1"/>
    </source>
</evidence>
<dbReference type="Proteomes" id="UP001597322">
    <property type="component" value="Unassembled WGS sequence"/>
</dbReference>
<dbReference type="PROSITE" id="PS50885">
    <property type="entry name" value="HAMP"/>
    <property type="match status" value="2"/>
</dbReference>
<dbReference type="InterPro" id="IPR004089">
    <property type="entry name" value="MCPsignal_dom"/>
</dbReference>
<reference evidence="9" key="1">
    <citation type="journal article" date="2019" name="Int. J. Syst. Evol. Microbiol.">
        <title>The Global Catalogue of Microorganisms (GCM) 10K type strain sequencing project: providing services to taxonomists for standard genome sequencing and annotation.</title>
        <authorList>
            <consortium name="The Broad Institute Genomics Platform"/>
            <consortium name="The Broad Institute Genome Sequencing Center for Infectious Disease"/>
            <person name="Wu L."/>
            <person name="Ma J."/>
        </authorList>
    </citation>
    <scope>NUCLEOTIDE SEQUENCE [LARGE SCALE GENOMIC DNA]</scope>
    <source>
        <strain evidence="9">CG52</strain>
    </source>
</reference>
<comment type="similarity">
    <text evidence="2">Belongs to the methyl-accepting chemotaxis (MCP) protein family.</text>
</comment>
<feature type="domain" description="HAMP" evidence="7">
    <location>
        <begin position="207"/>
        <end position="260"/>
    </location>
</feature>
<dbReference type="PROSITE" id="PS50111">
    <property type="entry name" value="CHEMOTAXIS_TRANSDUC_2"/>
    <property type="match status" value="1"/>
</dbReference>
<dbReference type="SUPFAM" id="SSF58104">
    <property type="entry name" value="Methyl-accepting chemotaxis protein (MCP) signaling domain"/>
    <property type="match status" value="1"/>
</dbReference>
<sequence>MKIRGKINFLVGILSLVALVTGGLSLFSISAFNDRMEKVNAAAERAYRGESLNRAVTAVVMEARGIYASKDSADAEKFGQGLMKSLDQMDTVLNAWQPLVPASQKAAFDAMMVRAKEFRSFRSETVRLAKAEGPAAANKQGNNEANRNNRKAFQGEIDAIVNADLAELTQVKNDIADLGNMLVMLVGGVTLVGVSAGAGVGIYIGSRSLSRPITGLTESMKQLASGDYTAQIPCLGRADEIGDMAAAVEVFKSNGLEVNRMNAEESANRAKSDALQNRMASVMAAAANGDFSSRINKDFGDPALDRFARNVDQLLEAVDTGLNRTGAVLKRLAQGDLTETMTGDFRGAFAELQRNVNEAILGLRRTMSEVHVATSSISQNSQELRIAADDLSRRTEQQAAALEQTSAALEEITAVVQTSTVRAQEASEMVSEAKQSAAQSATVVRDAIAAMGRIEQASHEISQIINVIDEIAFQTNLLALNAGVEAARAGEAGKGFAVVAQEVRELAQRSANAAKDIKTLITKSGEEVAGGVKLVQKTGTSLGEIETRVLSINDHIHSIATASREQATGLQEVNTAVNQMDQVTQKNAAMVEETSAATHKLSQETSTLFSLLSHFQLGERPVAQQPVAPPVSQPVKAQPAAASASAPQLAGAGSSPKSSPARRMVGNLARVLSGSGSAAAAVAPSGENWEEF</sequence>
<feature type="region of interest" description="Disordered" evidence="4">
    <location>
        <begin position="673"/>
        <end position="692"/>
    </location>
</feature>
<dbReference type="Pfam" id="PF00015">
    <property type="entry name" value="MCPsignal"/>
    <property type="match status" value="1"/>
</dbReference>
<evidence type="ECO:0000259" key="7">
    <source>
        <dbReference type="PROSITE" id="PS50885"/>
    </source>
</evidence>
<evidence type="ECO:0000256" key="3">
    <source>
        <dbReference type="PROSITE-ProRule" id="PRU00284"/>
    </source>
</evidence>
<dbReference type="SUPFAM" id="SSF158472">
    <property type="entry name" value="HAMP domain-like"/>
    <property type="match status" value="1"/>
</dbReference>
<feature type="transmembrane region" description="Helical" evidence="5">
    <location>
        <begin position="181"/>
        <end position="204"/>
    </location>
</feature>
<dbReference type="Gene3D" id="1.10.287.950">
    <property type="entry name" value="Methyl-accepting chemotaxis protein"/>
    <property type="match status" value="1"/>
</dbReference>
<proteinExistence type="inferred from homology"/>
<evidence type="ECO:0000256" key="1">
    <source>
        <dbReference type="ARBA" id="ARBA00022500"/>
    </source>
</evidence>
<dbReference type="InterPro" id="IPR051310">
    <property type="entry name" value="MCP_chemotaxis"/>
</dbReference>
<keyword evidence="5" id="KW-0812">Transmembrane</keyword>
<keyword evidence="9" id="KW-1185">Reference proteome</keyword>
<feature type="compositionally biased region" description="Low complexity" evidence="4">
    <location>
        <begin position="633"/>
        <end position="661"/>
    </location>
</feature>
<dbReference type="EMBL" id="JBHUEQ010000004">
    <property type="protein sequence ID" value="MFD1744799.1"/>
    <property type="molecule type" value="Genomic_DNA"/>
</dbReference>
<feature type="domain" description="HAMP" evidence="7">
    <location>
        <begin position="316"/>
        <end position="368"/>
    </location>
</feature>
<evidence type="ECO:0000259" key="6">
    <source>
        <dbReference type="PROSITE" id="PS50111"/>
    </source>
</evidence>
<comment type="caution">
    <text evidence="8">The sequence shown here is derived from an EMBL/GenBank/DDBJ whole genome shotgun (WGS) entry which is preliminary data.</text>
</comment>
<feature type="domain" description="Methyl-accepting transducer" evidence="6">
    <location>
        <begin position="373"/>
        <end position="602"/>
    </location>
</feature>
<feature type="compositionally biased region" description="Low complexity" evidence="4">
    <location>
        <begin position="673"/>
        <end position="686"/>
    </location>
</feature>
<dbReference type="RefSeq" id="WP_377397257.1">
    <property type="nucleotide sequence ID" value="NZ_JBHUEQ010000004.1"/>
</dbReference>
<dbReference type="SMART" id="SM00304">
    <property type="entry name" value="HAMP"/>
    <property type="match status" value="2"/>
</dbReference>
<evidence type="ECO:0000256" key="5">
    <source>
        <dbReference type="SAM" id="Phobius"/>
    </source>
</evidence>